<accession>A0A327SWU7</accession>
<feature type="region of interest" description="Disordered" evidence="1">
    <location>
        <begin position="264"/>
        <end position="284"/>
    </location>
</feature>
<evidence type="ECO:0000259" key="3">
    <source>
        <dbReference type="Pfam" id="PF12883"/>
    </source>
</evidence>
<organism evidence="4 5">
    <name type="scientific">Pedobacter cryoconitis</name>
    <dbReference type="NCBI Taxonomy" id="188932"/>
    <lineage>
        <taxon>Bacteria</taxon>
        <taxon>Pseudomonadati</taxon>
        <taxon>Bacteroidota</taxon>
        <taxon>Sphingobacteriia</taxon>
        <taxon>Sphingobacteriales</taxon>
        <taxon>Sphingobacteriaceae</taxon>
        <taxon>Pedobacter</taxon>
    </lineage>
</organism>
<comment type="caution">
    <text evidence="4">The sequence shown here is derived from an EMBL/GenBank/DDBJ whole genome shotgun (WGS) entry which is preliminary data.</text>
</comment>
<feature type="chain" id="PRO_5016264191" evidence="2">
    <location>
        <begin position="25"/>
        <end position="284"/>
    </location>
</feature>
<reference evidence="4 5" key="1">
    <citation type="submission" date="2018-06" db="EMBL/GenBank/DDBJ databases">
        <title>Genomic Encyclopedia of Archaeal and Bacterial Type Strains, Phase II (KMG-II): from individual species to whole genera.</title>
        <authorList>
            <person name="Goeker M."/>
        </authorList>
    </citation>
    <scope>NUCLEOTIDE SEQUENCE [LARGE SCALE GENOMIC DNA]</scope>
    <source>
        <strain evidence="4 5">DSM 14825</strain>
    </source>
</reference>
<feature type="domain" description="DUF3828" evidence="3">
    <location>
        <begin position="27"/>
        <end position="148"/>
    </location>
</feature>
<dbReference type="Pfam" id="PF12883">
    <property type="entry name" value="DUF3828"/>
    <property type="match status" value="1"/>
</dbReference>
<dbReference type="OrthoDB" id="759561at2"/>
<keyword evidence="2" id="KW-0732">Signal</keyword>
<dbReference type="PROSITE" id="PS51257">
    <property type="entry name" value="PROKAR_LIPOPROTEIN"/>
    <property type="match status" value="1"/>
</dbReference>
<dbReference type="Gene3D" id="3.10.450.50">
    <property type="match status" value="1"/>
</dbReference>
<dbReference type="EMBL" id="QLLR01000006">
    <property type="protein sequence ID" value="RAJ32254.1"/>
    <property type="molecule type" value="Genomic_DNA"/>
</dbReference>
<gene>
    <name evidence="4" type="ORF">LY11_01937</name>
</gene>
<dbReference type="RefSeq" id="WP_111633483.1">
    <property type="nucleotide sequence ID" value="NZ_QLLR01000006.1"/>
</dbReference>
<dbReference type="AlphaFoldDB" id="A0A327SWU7"/>
<dbReference type="Proteomes" id="UP000249754">
    <property type="component" value="Unassembled WGS sequence"/>
</dbReference>
<evidence type="ECO:0000256" key="1">
    <source>
        <dbReference type="SAM" id="MobiDB-lite"/>
    </source>
</evidence>
<evidence type="ECO:0000313" key="5">
    <source>
        <dbReference type="Proteomes" id="UP000249754"/>
    </source>
</evidence>
<evidence type="ECO:0000256" key="2">
    <source>
        <dbReference type="SAM" id="SignalP"/>
    </source>
</evidence>
<sequence length="284" mass="30816">MKIKILFFPLIVIALLFSCNNTQSNGVTKVVNTFYKYYKGKYVGADKGMLSASLAVLIDKALEKEATSAAEIRAAKSTDKPAMIEGDIFTSLNEGYTGFKIGETKIERDKATVTVEFTNKTYNNTIWKDDVILIKENGAWKIDNVNYKQDAGTGKNIKAVLTQFSSAAVSTPGVVVGGDSDAHGCKASAGYTWSVLKKTCIRAFELPLKLSNPSGTLMAGVAFSADKKQAEVFAKEGNIILNQKAENSYTSTTPDGGMFLEKRNGKWEFGGSKDGKALYTESKK</sequence>
<protein>
    <submittedName>
        <fullName evidence="4">Uncharacterized protein DUF3828</fullName>
    </submittedName>
</protein>
<evidence type="ECO:0000313" key="4">
    <source>
        <dbReference type="EMBL" id="RAJ32254.1"/>
    </source>
</evidence>
<feature type="signal peptide" evidence="2">
    <location>
        <begin position="1"/>
        <end position="24"/>
    </location>
</feature>
<name>A0A327SWU7_9SPHI</name>
<dbReference type="InterPro" id="IPR024289">
    <property type="entry name" value="DUF3828"/>
</dbReference>
<proteinExistence type="predicted"/>